<keyword evidence="7 10" id="KW-0326">Glycosidase</keyword>
<dbReference type="SUPFAM" id="SSF51445">
    <property type="entry name" value="(Trans)glycosidases"/>
    <property type="match status" value="1"/>
</dbReference>
<comment type="similarity">
    <text evidence="2 10">Belongs to the glycosyl hydrolase 1 family.</text>
</comment>
<dbReference type="InterPro" id="IPR017736">
    <property type="entry name" value="Glyco_hydro_1_beta-glucosidase"/>
</dbReference>
<dbReference type="NCBIfam" id="TIGR03356">
    <property type="entry name" value="BGL"/>
    <property type="match status" value="1"/>
</dbReference>
<keyword evidence="5" id="KW-0136">Cellulose degradation</keyword>
<comment type="caution">
    <text evidence="11">The sequence shown here is derived from an EMBL/GenBank/DDBJ whole genome shotgun (WGS) entry which is preliminary data.</text>
</comment>
<dbReference type="Pfam" id="PF00232">
    <property type="entry name" value="Glyco_hydro_1"/>
    <property type="match status" value="1"/>
</dbReference>
<dbReference type="PROSITE" id="PS00572">
    <property type="entry name" value="GLYCOSYL_HYDROL_F1_1"/>
    <property type="match status" value="1"/>
</dbReference>
<keyword evidence="4 10" id="KW-0378">Hydrolase</keyword>
<comment type="catalytic activity">
    <reaction evidence="1 10">
        <text>Hydrolysis of terminal, non-reducing beta-D-glucosyl residues with release of beta-D-glucose.</text>
        <dbReference type="EC" id="3.2.1.21"/>
    </reaction>
</comment>
<dbReference type="Proteomes" id="UP000642910">
    <property type="component" value="Unassembled WGS sequence"/>
</dbReference>
<feature type="active site" description="Nucleophile" evidence="9">
    <location>
        <position position="351"/>
    </location>
</feature>
<evidence type="ECO:0000256" key="1">
    <source>
        <dbReference type="ARBA" id="ARBA00000448"/>
    </source>
</evidence>
<dbReference type="RefSeq" id="WP_195868140.1">
    <property type="nucleotide sequence ID" value="NZ_JADPKZ010000047.1"/>
</dbReference>
<dbReference type="EC" id="3.2.1.21" evidence="3 10"/>
<evidence type="ECO:0000256" key="2">
    <source>
        <dbReference type="ARBA" id="ARBA00010838"/>
    </source>
</evidence>
<organism evidence="11 12">
    <name type="scientific">Alicyclobacillus mali</name>
    <name type="common">ex Roth et al. 2021</name>
    <dbReference type="NCBI Taxonomy" id="1123961"/>
    <lineage>
        <taxon>Bacteria</taxon>
        <taxon>Bacillati</taxon>
        <taxon>Bacillota</taxon>
        <taxon>Bacilli</taxon>
        <taxon>Bacillales</taxon>
        <taxon>Alicyclobacillaceae</taxon>
        <taxon>Alicyclobacillus</taxon>
    </lineage>
</organism>
<evidence type="ECO:0000256" key="8">
    <source>
        <dbReference type="ARBA" id="ARBA00023326"/>
    </source>
</evidence>
<proteinExistence type="inferred from homology"/>
<dbReference type="PANTHER" id="PTHR10353:SF36">
    <property type="entry name" value="LP05116P"/>
    <property type="match status" value="1"/>
</dbReference>
<reference evidence="11 12" key="1">
    <citation type="submission" date="2020-11" db="EMBL/GenBank/DDBJ databases">
        <title>Genomic insight of Alicyclobacillus mali FL 18 reveals a new arsenic-resistant strain, with potential in environmental biotechnology.</title>
        <authorList>
            <person name="Fiorentino G."/>
            <person name="Gallo G."/>
            <person name="Aulitto M."/>
        </authorList>
    </citation>
    <scope>NUCLEOTIDE SEQUENCE [LARGE SCALE GENOMIC DNA]</scope>
    <source>
        <strain evidence="11 12">FL 18</strain>
    </source>
</reference>
<dbReference type="GO" id="GO:0004565">
    <property type="term" value="F:beta-galactosidase activity"/>
    <property type="evidence" value="ECO:0007669"/>
    <property type="project" value="UniProtKB-EC"/>
</dbReference>
<dbReference type="InterPro" id="IPR017853">
    <property type="entry name" value="GH"/>
</dbReference>
<dbReference type="EMBL" id="JADPKZ010000047">
    <property type="protein sequence ID" value="MBF8378818.1"/>
    <property type="molecule type" value="Genomic_DNA"/>
</dbReference>
<evidence type="ECO:0000256" key="9">
    <source>
        <dbReference type="PROSITE-ProRule" id="PRU10055"/>
    </source>
</evidence>
<evidence type="ECO:0000256" key="3">
    <source>
        <dbReference type="ARBA" id="ARBA00012744"/>
    </source>
</evidence>
<keyword evidence="8" id="KW-0624">Polysaccharide degradation</keyword>
<evidence type="ECO:0000256" key="10">
    <source>
        <dbReference type="RuleBase" id="RU361175"/>
    </source>
</evidence>
<keyword evidence="6" id="KW-0119">Carbohydrate metabolism</keyword>
<dbReference type="InterPro" id="IPR001360">
    <property type="entry name" value="Glyco_hydro_1"/>
</dbReference>
<evidence type="ECO:0000313" key="12">
    <source>
        <dbReference type="Proteomes" id="UP000642910"/>
    </source>
</evidence>
<dbReference type="InterPro" id="IPR018120">
    <property type="entry name" value="Glyco_hydro_1_AS"/>
</dbReference>
<evidence type="ECO:0000313" key="11">
    <source>
        <dbReference type="EMBL" id="MBF8378818.1"/>
    </source>
</evidence>
<dbReference type="PRINTS" id="PR00131">
    <property type="entry name" value="GLHYDRLASE1"/>
</dbReference>
<evidence type="ECO:0000256" key="6">
    <source>
        <dbReference type="ARBA" id="ARBA00023277"/>
    </source>
</evidence>
<dbReference type="PANTHER" id="PTHR10353">
    <property type="entry name" value="GLYCOSYL HYDROLASE"/>
    <property type="match status" value="1"/>
</dbReference>
<accession>A0ABS0F6C8</accession>
<evidence type="ECO:0000256" key="4">
    <source>
        <dbReference type="ARBA" id="ARBA00022801"/>
    </source>
</evidence>
<protein>
    <recommendedName>
        <fullName evidence="3 10">Beta-glucosidase</fullName>
        <ecNumber evidence="3 10">3.2.1.21</ecNumber>
    </recommendedName>
</protein>
<gene>
    <name evidence="11" type="ORF">IW967_13255</name>
</gene>
<dbReference type="Gene3D" id="3.20.20.80">
    <property type="entry name" value="Glycosidases"/>
    <property type="match status" value="1"/>
</dbReference>
<evidence type="ECO:0000256" key="5">
    <source>
        <dbReference type="ARBA" id="ARBA00023001"/>
    </source>
</evidence>
<dbReference type="InterPro" id="IPR033132">
    <property type="entry name" value="GH_1_N_CS"/>
</dbReference>
<sequence>MRKFPDEFVWGTATASYQVEGAAREGGRGRSIWDIFSHTPGKVAEGHTGDVACDHYHRYEDDVQLMKELGISSYRFSIAWPRVMPEKGRVWVKGLDFYKRLATKLLENGIRPAVTMYHWDLPQWIEDEGGWNSRDTVSRFLEYSEILFRELGDLVPVWITHNEPWCASILGYGIGVHAPGLKDWRRAYRAAHHLLLSHGQAVRLYRELGLPGEIGITLNLAPVYAATSNPEDLAAADRQDMFQNRWFLDPVLKGKYPESLLRRVDQAVGGFDAVKPGDLDVMATPIDFLGVNYYTRAVVTDDPSDPLLGVRHLPGEGPRTEMDWEVYPDGLYDLLSRLRRDYGDIPIYITENGAAYDDRVQDGAVHDPDRVSYLASHFAAAHRFLEEGGNLRGYYVWSLMDNFEWAFGYTKRFGLVYVDYDTLARIPKDSYFWYQRVIREGGLVPSDAAEAAETAR</sequence>
<dbReference type="PROSITE" id="PS00653">
    <property type="entry name" value="GLYCOSYL_HYDROL_F1_2"/>
    <property type="match status" value="1"/>
</dbReference>
<name>A0ABS0F6C8_9BACL</name>
<keyword evidence="12" id="KW-1185">Reference proteome</keyword>
<evidence type="ECO:0000256" key="7">
    <source>
        <dbReference type="ARBA" id="ARBA00023295"/>
    </source>
</evidence>